<reference evidence="10 11" key="1">
    <citation type="submission" date="2021-03" db="EMBL/GenBank/DDBJ databases">
        <title>Sequencing the genomes of 1000 actinobacteria strains.</title>
        <authorList>
            <person name="Klenk H.-P."/>
        </authorList>
    </citation>
    <scope>NUCLEOTIDE SEQUENCE [LARGE SCALE GENOMIC DNA]</scope>
    <source>
        <strain evidence="10 11">DSM 18824</strain>
    </source>
</reference>
<feature type="domain" description="ABC transmembrane type-1" evidence="9">
    <location>
        <begin position="395"/>
        <end position="586"/>
    </location>
</feature>
<evidence type="ECO:0000256" key="8">
    <source>
        <dbReference type="SAM" id="MobiDB-lite"/>
    </source>
</evidence>
<feature type="transmembrane region" description="Helical" evidence="7">
    <location>
        <begin position="511"/>
        <end position="532"/>
    </location>
</feature>
<evidence type="ECO:0000259" key="9">
    <source>
        <dbReference type="PROSITE" id="PS50928"/>
    </source>
</evidence>
<organism evidence="10 11">
    <name type="scientific">Kribbella aluminosa</name>
    <dbReference type="NCBI Taxonomy" id="416017"/>
    <lineage>
        <taxon>Bacteria</taxon>
        <taxon>Bacillati</taxon>
        <taxon>Actinomycetota</taxon>
        <taxon>Actinomycetes</taxon>
        <taxon>Propionibacteriales</taxon>
        <taxon>Kribbellaceae</taxon>
        <taxon>Kribbella</taxon>
    </lineage>
</organism>
<evidence type="ECO:0000256" key="7">
    <source>
        <dbReference type="RuleBase" id="RU363032"/>
    </source>
</evidence>
<feature type="domain" description="ABC transmembrane type-1" evidence="9">
    <location>
        <begin position="78"/>
        <end position="346"/>
    </location>
</feature>
<comment type="subcellular location">
    <subcellularLocation>
        <location evidence="1 7">Cell membrane</location>
        <topology evidence="1 7">Multi-pass membrane protein</topology>
    </subcellularLocation>
</comment>
<feature type="transmembrane region" description="Helical" evidence="7">
    <location>
        <begin position="20"/>
        <end position="43"/>
    </location>
</feature>
<gene>
    <name evidence="10" type="ORF">JOF29_007687</name>
</gene>
<dbReference type="Pfam" id="PF00528">
    <property type="entry name" value="BPD_transp_1"/>
    <property type="match status" value="2"/>
</dbReference>
<keyword evidence="6 7" id="KW-0472">Membrane</keyword>
<sequence length="601" mass="66809">MATFTGLAERRPLGDNAKAWALNAPAIVVIALLVAYPIGYSFYVSLQKNNLKRPRAKRFIGFDNYASLFSDQAFLNALKVSALFVVVVLGLTVVLALILALVLNERFHGRGLLLSLALLPWAMPGVVNGLMWRTIFDAKTGALNGLLQQLGLIDSYHAWLTSGTGAFLFTASAQVWNTLPFSVIILLAGLSTIPSELYDAATVDRAGAWRRFTQVTVPWLLHPLLIVLILETMNAFRAFDTIYVLTGGGPRRRDHDDRPPGRPDRPHLHRLRPGQRLRLGDHRDHPADLHRLHRPPLPEREFRSMSTLVRAPLRYRIPWKQILLYVLAVAFGLYLVLPFYWIVAMSFMHEVDAISVPPHWIPTHPTLANYLGFVRPNAAQELVGGRAVSETPYSLRNSLVVATATAVLNLALATFAAYSFSRLKFRGSQVLLVLYLLTRMVPGIAIIIPFYLLMRSFGLLDTYLALILSYTTFALPITIWILKDFFRSVPRELEEAARVDRCGWFRTMWTVFLPVAAPGLVAAAVFAFMTAWNEFMFALFLTSTKAAKTIPVVAANFATDFNTQFTVMAAAGVLAVVPPLVLALLFQRKLVQGMAAGSVKG</sequence>
<dbReference type="Proteomes" id="UP000755585">
    <property type="component" value="Unassembled WGS sequence"/>
</dbReference>
<dbReference type="SUPFAM" id="SSF161098">
    <property type="entry name" value="MetI-like"/>
    <property type="match status" value="2"/>
</dbReference>
<evidence type="ECO:0000256" key="2">
    <source>
        <dbReference type="ARBA" id="ARBA00022448"/>
    </source>
</evidence>
<feature type="region of interest" description="Disordered" evidence="8">
    <location>
        <begin position="250"/>
        <end position="270"/>
    </location>
</feature>
<evidence type="ECO:0000256" key="3">
    <source>
        <dbReference type="ARBA" id="ARBA00022475"/>
    </source>
</evidence>
<feature type="transmembrane region" description="Helical" evidence="7">
    <location>
        <begin position="322"/>
        <end position="343"/>
    </location>
</feature>
<comment type="caution">
    <text evidence="10">The sequence shown here is derived from an EMBL/GenBank/DDBJ whole genome shotgun (WGS) entry which is preliminary data.</text>
</comment>
<dbReference type="InterPro" id="IPR035906">
    <property type="entry name" value="MetI-like_sf"/>
</dbReference>
<evidence type="ECO:0000256" key="6">
    <source>
        <dbReference type="ARBA" id="ARBA00023136"/>
    </source>
</evidence>
<dbReference type="RefSeq" id="WP_209699070.1">
    <property type="nucleotide sequence ID" value="NZ_JAGINT010000002.1"/>
</dbReference>
<evidence type="ECO:0000256" key="5">
    <source>
        <dbReference type="ARBA" id="ARBA00022989"/>
    </source>
</evidence>
<proteinExistence type="inferred from homology"/>
<keyword evidence="11" id="KW-1185">Reference proteome</keyword>
<dbReference type="PANTHER" id="PTHR32243">
    <property type="entry name" value="MALTOSE TRANSPORT SYSTEM PERMEASE-RELATED"/>
    <property type="match status" value="1"/>
</dbReference>
<keyword evidence="3" id="KW-1003">Cell membrane</keyword>
<feature type="transmembrane region" description="Helical" evidence="7">
    <location>
        <begin position="463"/>
        <end position="482"/>
    </location>
</feature>
<accession>A0ABS4UY31</accession>
<feature type="transmembrane region" description="Helical" evidence="7">
    <location>
        <begin position="565"/>
        <end position="586"/>
    </location>
</feature>
<evidence type="ECO:0000313" key="11">
    <source>
        <dbReference type="Proteomes" id="UP000755585"/>
    </source>
</evidence>
<name>A0ABS4UY31_9ACTN</name>
<dbReference type="PROSITE" id="PS50928">
    <property type="entry name" value="ABC_TM1"/>
    <property type="match status" value="2"/>
</dbReference>
<evidence type="ECO:0000256" key="4">
    <source>
        <dbReference type="ARBA" id="ARBA00022692"/>
    </source>
</evidence>
<evidence type="ECO:0000256" key="1">
    <source>
        <dbReference type="ARBA" id="ARBA00004651"/>
    </source>
</evidence>
<feature type="transmembrane region" description="Helical" evidence="7">
    <location>
        <begin position="430"/>
        <end position="451"/>
    </location>
</feature>
<comment type="similarity">
    <text evidence="7">Belongs to the binding-protein-dependent transport system permease family.</text>
</comment>
<feature type="transmembrane region" description="Helical" evidence="7">
    <location>
        <begin position="183"/>
        <end position="201"/>
    </location>
</feature>
<dbReference type="Gene3D" id="1.10.3720.10">
    <property type="entry name" value="MetI-like"/>
    <property type="match status" value="2"/>
</dbReference>
<keyword evidence="5 7" id="KW-1133">Transmembrane helix</keyword>
<dbReference type="InterPro" id="IPR000515">
    <property type="entry name" value="MetI-like"/>
</dbReference>
<feature type="transmembrane region" description="Helical" evidence="7">
    <location>
        <begin position="80"/>
        <end position="103"/>
    </location>
</feature>
<keyword evidence="2 7" id="KW-0813">Transport</keyword>
<dbReference type="PANTHER" id="PTHR32243:SF18">
    <property type="entry name" value="INNER MEMBRANE ABC TRANSPORTER PERMEASE PROTEIN YCJP"/>
    <property type="match status" value="1"/>
</dbReference>
<keyword evidence="4 7" id="KW-0812">Transmembrane</keyword>
<protein>
    <submittedName>
        <fullName evidence="10">ABC-type glycerol-3-phosphate transport system permease component</fullName>
    </submittedName>
</protein>
<feature type="compositionally biased region" description="Basic and acidic residues" evidence="8">
    <location>
        <begin position="251"/>
        <end position="266"/>
    </location>
</feature>
<dbReference type="EMBL" id="JAGINT010000002">
    <property type="protein sequence ID" value="MBP2356577.1"/>
    <property type="molecule type" value="Genomic_DNA"/>
</dbReference>
<dbReference type="InterPro" id="IPR050901">
    <property type="entry name" value="BP-dep_ABC_trans_perm"/>
</dbReference>
<evidence type="ECO:0000313" key="10">
    <source>
        <dbReference type="EMBL" id="MBP2356577.1"/>
    </source>
</evidence>
<feature type="transmembrane region" description="Helical" evidence="7">
    <location>
        <begin position="112"/>
        <end position="136"/>
    </location>
</feature>
<feature type="transmembrane region" description="Helical" evidence="7">
    <location>
        <begin position="399"/>
        <end position="418"/>
    </location>
</feature>
<dbReference type="CDD" id="cd06261">
    <property type="entry name" value="TM_PBP2"/>
    <property type="match status" value="2"/>
</dbReference>
<feature type="transmembrane region" description="Helical" evidence="7">
    <location>
        <begin position="156"/>
        <end position="176"/>
    </location>
</feature>